<proteinExistence type="predicted"/>
<evidence type="ECO:0000313" key="2">
    <source>
        <dbReference type="EMBL" id="OXG25031.1"/>
    </source>
</evidence>
<feature type="compositionally biased region" description="Low complexity" evidence="1">
    <location>
        <begin position="238"/>
        <end position="251"/>
    </location>
</feature>
<dbReference type="EMBL" id="AMKT01000028">
    <property type="protein sequence ID" value="OXG25031.1"/>
    <property type="molecule type" value="Genomic_DNA"/>
</dbReference>
<dbReference type="InterPro" id="IPR012677">
    <property type="entry name" value="Nucleotide-bd_a/b_plait_sf"/>
</dbReference>
<feature type="compositionally biased region" description="Basic and acidic residues" evidence="1">
    <location>
        <begin position="273"/>
        <end position="292"/>
    </location>
</feature>
<protein>
    <submittedName>
        <fullName evidence="2">Uncharacterized protein</fullName>
    </submittedName>
</protein>
<dbReference type="OrthoDB" id="5418203at2759"/>
<evidence type="ECO:0000313" key="3">
    <source>
        <dbReference type="Proteomes" id="UP000199727"/>
    </source>
</evidence>
<organism evidence="2 3">
    <name type="scientific">Cryptococcus neoformans Tu259-1</name>
    <dbReference type="NCBI Taxonomy" id="1230072"/>
    <lineage>
        <taxon>Eukaryota</taxon>
        <taxon>Fungi</taxon>
        <taxon>Dikarya</taxon>
        <taxon>Basidiomycota</taxon>
        <taxon>Agaricomycotina</taxon>
        <taxon>Tremellomycetes</taxon>
        <taxon>Tremellales</taxon>
        <taxon>Cryptococcaceae</taxon>
        <taxon>Cryptococcus</taxon>
        <taxon>Cryptococcus neoformans species complex</taxon>
    </lineage>
</organism>
<evidence type="ECO:0000256" key="1">
    <source>
        <dbReference type="SAM" id="MobiDB-lite"/>
    </source>
</evidence>
<feature type="compositionally biased region" description="Low complexity" evidence="1">
    <location>
        <begin position="193"/>
        <end position="203"/>
    </location>
</feature>
<feature type="region of interest" description="Disordered" evidence="1">
    <location>
        <begin position="160"/>
        <end position="203"/>
    </location>
</feature>
<accession>A0A854QMV5</accession>
<dbReference type="Gene3D" id="3.30.70.330">
    <property type="match status" value="1"/>
</dbReference>
<dbReference type="Proteomes" id="UP000199727">
    <property type="component" value="Unassembled WGS sequence"/>
</dbReference>
<comment type="caution">
    <text evidence="2">The sequence shown here is derived from an EMBL/GenBank/DDBJ whole genome shotgun (WGS) entry which is preliminary data.</text>
</comment>
<reference evidence="2 3" key="1">
    <citation type="submission" date="2017-06" db="EMBL/GenBank/DDBJ databases">
        <title>Global population genomics of the pathogenic fungus Cryptococcus neoformans var. grubii.</title>
        <authorList>
            <person name="Cuomo C."/>
            <person name="Litvintseva A."/>
            <person name="Chen Y."/>
            <person name="Young S."/>
            <person name="Zeng Q."/>
            <person name="Chapman S."/>
            <person name="Gujja S."/>
            <person name="Saif S."/>
            <person name="Birren B."/>
        </authorList>
    </citation>
    <scope>NUCLEOTIDE SEQUENCE [LARGE SCALE GENOMIC DNA]</scope>
    <source>
        <strain evidence="2 3">Tu259-1</strain>
    </source>
</reference>
<dbReference type="AlphaFoldDB" id="A0A854QMV5"/>
<feature type="compositionally biased region" description="Polar residues" evidence="1">
    <location>
        <begin position="160"/>
        <end position="174"/>
    </location>
</feature>
<name>A0A854QMV5_CRYNE</name>
<sequence length="307" mass="31738">MSISLPNGTLLAASSSSHLQLSAAVTRILHLANFSAELKTRDLQLMFKEWDNDKGGYRIKWLDDTHALVVFADANVAKRAYLSFLLNPPPSFTGSIRPYDRPDAAQIIQSLASRALGHRSSMSNAVNGGGAPFPFPANTDPAAPQVHSRAMSVTNIHHSKTGSISGALPGSSSGPHAGSLAAPTQRRGHHRSGSGSSSWARSSLSGGLGGLAGLAGGALSFPTNASSRPTLPTHDESSGGPPSRSGSSSSGEAVVLVDPSAMTGMRVTSNGGPKDEVDGDRKRRDSVSADKALREVQKALASVETQG</sequence>
<feature type="region of interest" description="Disordered" evidence="1">
    <location>
        <begin position="222"/>
        <end position="292"/>
    </location>
</feature>
<gene>
    <name evidence="2" type="ORF">C361_02032</name>
</gene>